<dbReference type="WBParaSite" id="Csp11.Scaffold630.g22257.t2">
    <property type="protein sequence ID" value="Csp11.Scaffold630.g22257.t2"/>
    <property type="gene ID" value="Csp11.Scaffold630.g22257"/>
</dbReference>
<dbReference type="SUPFAM" id="SSF56436">
    <property type="entry name" value="C-type lectin-like"/>
    <property type="match status" value="1"/>
</dbReference>
<evidence type="ECO:0000259" key="2">
    <source>
        <dbReference type="PROSITE" id="PS50234"/>
    </source>
</evidence>
<evidence type="ECO:0000313" key="4">
    <source>
        <dbReference type="WBParaSite" id="Csp11.Scaffold630.g22257.t2"/>
    </source>
</evidence>
<dbReference type="Pfam" id="PF00092">
    <property type="entry name" value="VWA"/>
    <property type="match status" value="1"/>
</dbReference>
<accession>A0A1I7V4B7</accession>
<keyword evidence="3" id="KW-1185">Reference proteome</keyword>
<dbReference type="AlphaFoldDB" id="A0A1I7V4B7"/>
<evidence type="ECO:0000313" key="3">
    <source>
        <dbReference type="Proteomes" id="UP000095282"/>
    </source>
</evidence>
<organism evidence="3 4">
    <name type="scientific">Caenorhabditis tropicalis</name>
    <dbReference type="NCBI Taxonomy" id="1561998"/>
    <lineage>
        <taxon>Eukaryota</taxon>
        <taxon>Metazoa</taxon>
        <taxon>Ecdysozoa</taxon>
        <taxon>Nematoda</taxon>
        <taxon>Chromadorea</taxon>
        <taxon>Rhabditida</taxon>
        <taxon>Rhabditina</taxon>
        <taxon>Rhabditomorpha</taxon>
        <taxon>Rhabditoidea</taxon>
        <taxon>Rhabditidae</taxon>
        <taxon>Peloderinae</taxon>
        <taxon>Caenorhabditis</taxon>
    </lineage>
</organism>
<dbReference type="InterPro" id="IPR018378">
    <property type="entry name" value="C-type_lectin_CS"/>
</dbReference>
<dbReference type="InterPro" id="IPR036465">
    <property type="entry name" value="vWFA_dom_sf"/>
</dbReference>
<feature type="signal peptide" evidence="1">
    <location>
        <begin position="1"/>
        <end position="18"/>
    </location>
</feature>
<name>A0A1I7V4B7_9PELO</name>
<dbReference type="STRING" id="1561998.A0A1I7V4B7"/>
<proteinExistence type="predicted"/>
<feature type="domain" description="VWFA" evidence="2">
    <location>
        <begin position="35"/>
        <end position="223"/>
    </location>
</feature>
<dbReference type="SMART" id="SM00327">
    <property type="entry name" value="VWA"/>
    <property type="match status" value="1"/>
</dbReference>
<reference evidence="4" key="1">
    <citation type="submission" date="2016-11" db="UniProtKB">
        <authorList>
            <consortium name="WormBaseParasite"/>
        </authorList>
    </citation>
    <scope>IDENTIFICATION</scope>
</reference>
<dbReference type="eggNOG" id="ENOG502TGZK">
    <property type="taxonomic scope" value="Eukaryota"/>
</dbReference>
<protein>
    <submittedName>
        <fullName evidence="4">VWFA domain-containing protein</fullName>
    </submittedName>
</protein>
<sequence length="313" mass="35144">MRFFLLLALIFPLGSCQSNPPERECQCILNNLWLDVFLIIDDSTSMGSAGLLEVASNVNSVFGYSQIRVGSNYPDQRGTRVSVITYNKAATIRANLSDLNSTDQLTSMVYSLKQNDSSVSNLQEQLMMMYNDENGPRNNTRTLIIIYAGDYKDVGVPTIAQLGAQLQENLVTIVTVADISRNDRQQIEHLKSLASNGDGFNINDDYVSEEVQKAMCRDYFKSLSSQPEPYKYHIGLHYVNNGYFWEQADGLPLVPLANPLFPLPTKPVSTLQCVSNLEKMDTKEMAWSNENCFNEKRPSMCEVDACDTENYCS</sequence>
<dbReference type="InterPro" id="IPR016187">
    <property type="entry name" value="CTDL_fold"/>
</dbReference>
<dbReference type="PANTHER" id="PTHR31024">
    <property type="entry name" value="C-TYPE LECTIN"/>
    <property type="match status" value="1"/>
</dbReference>
<dbReference type="InterPro" id="IPR002035">
    <property type="entry name" value="VWF_A"/>
</dbReference>
<dbReference type="GO" id="GO:0045087">
    <property type="term" value="P:innate immune response"/>
    <property type="evidence" value="ECO:0007669"/>
    <property type="project" value="TreeGrafter"/>
</dbReference>
<evidence type="ECO:0000256" key="1">
    <source>
        <dbReference type="SAM" id="SignalP"/>
    </source>
</evidence>
<dbReference type="SUPFAM" id="SSF53300">
    <property type="entry name" value="vWA-like"/>
    <property type="match status" value="1"/>
</dbReference>
<dbReference type="Proteomes" id="UP000095282">
    <property type="component" value="Unplaced"/>
</dbReference>
<dbReference type="PANTHER" id="PTHR31024:SF9">
    <property type="entry name" value="C-TYPE LECTIN DOMAIN-CONTAINING PROTEIN"/>
    <property type="match status" value="1"/>
</dbReference>
<dbReference type="PROSITE" id="PS00615">
    <property type="entry name" value="C_TYPE_LECTIN_1"/>
    <property type="match status" value="1"/>
</dbReference>
<feature type="chain" id="PRO_5009309896" evidence="1">
    <location>
        <begin position="19"/>
        <end position="313"/>
    </location>
</feature>
<dbReference type="PROSITE" id="PS50234">
    <property type="entry name" value="VWFA"/>
    <property type="match status" value="1"/>
</dbReference>
<dbReference type="Gene3D" id="3.40.50.410">
    <property type="entry name" value="von Willebrand factor, type A domain"/>
    <property type="match status" value="1"/>
</dbReference>
<keyword evidence="1" id="KW-0732">Signal</keyword>